<dbReference type="InterPro" id="IPR001775">
    <property type="entry name" value="GspD/PilQ"/>
</dbReference>
<feature type="chain" id="PRO_5023923765" evidence="2">
    <location>
        <begin position="29"/>
        <end position="469"/>
    </location>
</feature>
<comment type="similarity">
    <text evidence="1">Belongs to the bacterial secretin family.</text>
</comment>
<keyword evidence="6" id="KW-1185">Reference proteome</keyword>
<name>A0A5J6MHS0_9PROT</name>
<dbReference type="KEGG" id="htq:FRZ44_23180"/>
<dbReference type="GO" id="GO:0009306">
    <property type="term" value="P:protein secretion"/>
    <property type="evidence" value="ECO:0007669"/>
    <property type="project" value="InterPro"/>
</dbReference>
<dbReference type="GO" id="GO:0015627">
    <property type="term" value="C:type II protein secretion system complex"/>
    <property type="evidence" value="ECO:0007669"/>
    <property type="project" value="TreeGrafter"/>
</dbReference>
<feature type="domain" description="Pilus formation protein N-terminal" evidence="4">
    <location>
        <begin position="37"/>
        <end position="106"/>
    </location>
</feature>
<feature type="domain" description="Type II/III secretion system secretin-like" evidence="3">
    <location>
        <begin position="248"/>
        <end position="411"/>
    </location>
</feature>
<dbReference type="RefSeq" id="WP_191908540.1">
    <property type="nucleotide sequence ID" value="NZ_CP042906.1"/>
</dbReference>
<organism evidence="5 6">
    <name type="scientific">Hypericibacter terrae</name>
    <dbReference type="NCBI Taxonomy" id="2602015"/>
    <lineage>
        <taxon>Bacteria</taxon>
        <taxon>Pseudomonadati</taxon>
        <taxon>Pseudomonadota</taxon>
        <taxon>Alphaproteobacteria</taxon>
        <taxon>Rhodospirillales</taxon>
        <taxon>Dongiaceae</taxon>
        <taxon>Hypericibacter</taxon>
    </lineage>
</organism>
<feature type="signal peptide" evidence="2">
    <location>
        <begin position="1"/>
        <end position="28"/>
    </location>
</feature>
<evidence type="ECO:0000313" key="5">
    <source>
        <dbReference type="EMBL" id="QEX17022.1"/>
    </source>
</evidence>
<dbReference type="AlphaFoldDB" id="A0A5J6MHS0"/>
<evidence type="ECO:0000256" key="2">
    <source>
        <dbReference type="SAM" id="SignalP"/>
    </source>
</evidence>
<dbReference type="Pfam" id="PF00263">
    <property type="entry name" value="Secretin"/>
    <property type="match status" value="1"/>
</dbReference>
<dbReference type="Pfam" id="PF13629">
    <property type="entry name" value="T2SS-T3SS_pil_N"/>
    <property type="match status" value="1"/>
</dbReference>
<proteinExistence type="inferred from homology"/>
<evidence type="ECO:0000313" key="6">
    <source>
        <dbReference type="Proteomes" id="UP000326202"/>
    </source>
</evidence>
<dbReference type="PANTHER" id="PTHR30332">
    <property type="entry name" value="PROBABLE GENERAL SECRETION PATHWAY PROTEIN D"/>
    <property type="match status" value="1"/>
</dbReference>
<dbReference type="PANTHER" id="PTHR30332:SF17">
    <property type="entry name" value="TYPE IV PILIATION SYSTEM PROTEIN DR_0774-RELATED"/>
    <property type="match status" value="1"/>
</dbReference>
<dbReference type="Proteomes" id="UP000326202">
    <property type="component" value="Chromosome"/>
</dbReference>
<keyword evidence="2" id="KW-0732">Signal</keyword>
<evidence type="ECO:0000256" key="1">
    <source>
        <dbReference type="RuleBase" id="RU004003"/>
    </source>
</evidence>
<reference evidence="5 6" key="1">
    <citation type="submission" date="2019-08" db="EMBL/GenBank/DDBJ databases">
        <title>Hyperibacter terrae gen. nov., sp. nov. and Hyperibacter viscosus sp. nov., two new members in the family Rhodospirillaceae isolated from the rhizosphere of Hypericum perforatum.</title>
        <authorList>
            <person name="Noviana Z."/>
        </authorList>
    </citation>
    <scope>NUCLEOTIDE SEQUENCE [LARGE SCALE GENOMIC DNA]</scope>
    <source>
        <strain evidence="5 6">R5913</strain>
    </source>
</reference>
<dbReference type="InterPro" id="IPR032789">
    <property type="entry name" value="T2SS-T3SS_pil_N"/>
</dbReference>
<gene>
    <name evidence="5" type="primary">rhcC2</name>
    <name evidence="5" type="ORF">FRZ44_23180</name>
</gene>
<accession>A0A5J6MHS0</accession>
<evidence type="ECO:0000259" key="4">
    <source>
        <dbReference type="Pfam" id="PF13629"/>
    </source>
</evidence>
<protein>
    <submittedName>
        <fullName evidence="5">RhcC2 protein</fullName>
    </submittedName>
</protein>
<dbReference type="InterPro" id="IPR050810">
    <property type="entry name" value="Bact_Secretion_Sys_Channel"/>
</dbReference>
<dbReference type="InterPro" id="IPR004846">
    <property type="entry name" value="T2SS/T3SS_dom"/>
</dbReference>
<dbReference type="EMBL" id="CP042906">
    <property type="protein sequence ID" value="QEX17022.1"/>
    <property type="molecule type" value="Genomic_DNA"/>
</dbReference>
<dbReference type="PRINTS" id="PR00811">
    <property type="entry name" value="BCTERIALGSPD"/>
</dbReference>
<sequence>MRSLLQRLVFGMAALAAVAFGAVMPVSAQEQVAVTGAKIQIERNEGTLLRINTPAASVFVANPEIADVAVKSPRLIYVLGKKPGETTLYAVDENEKVLLSSTIVVAHNLSRLTEELKRVVPDGDVTPHSVDAGIVLDGAVATAAEAEDARRLTTRFLSQGEEVIDHLAVTAANQVNLRVRVAEVSRSVVKQLGIDWNMAVSTAGFAFGMVTPAFASNMVKLGSVAQTATGFPISYSNGAVDLNALIDALSTEGLVSVLAEPNLTALSGETASFLAGGEFPIPVPQAADTSVITVQFKKFGVSLSFTPTLLGDRRISLRVAPEVSALTNDGAVRIGDFVIPALTTRRAETTVELASGQSFAIAGLIQNNQRVDADKVPGLGDIPILGDLFKSDKFQRQESELVILVTPYIVQPVSAPRLAAPTDATTGSEGSQKLAYGSGTGVSVGDQPTANGAPVPAVGANGPVGFVVQ</sequence>
<evidence type="ECO:0000259" key="3">
    <source>
        <dbReference type="Pfam" id="PF00263"/>
    </source>
</evidence>